<evidence type="ECO:0000313" key="3">
    <source>
        <dbReference type="EMBL" id="KAB7494273.1"/>
    </source>
</evidence>
<feature type="compositionally biased region" description="Acidic residues" evidence="2">
    <location>
        <begin position="343"/>
        <end position="359"/>
    </location>
</feature>
<feature type="compositionally biased region" description="Basic residues" evidence="2">
    <location>
        <begin position="82"/>
        <end position="92"/>
    </location>
</feature>
<evidence type="ECO:0000256" key="2">
    <source>
        <dbReference type="SAM" id="MobiDB-lite"/>
    </source>
</evidence>
<dbReference type="AlphaFoldDB" id="A0A5N5SJP7"/>
<dbReference type="EMBL" id="SEYY01024250">
    <property type="protein sequence ID" value="KAB7494273.1"/>
    <property type="molecule type" value="Genomic_DNA"/>
</dbReference>
<reference evidence="3 4" key="1">
    <citation type="journal article" date="2019" name="PLoS Biol.">
        <title>Sex chromosomes control vertical transmission of feminizing Wolbachia symbionts in an isopod.</title>
        <authorList>
            <person name="Becking T."/>
            <person name="Chebbi M.A."/>
            <person name="Giraud I."/>
            <person name="Moumen B."/>
            <person name="Laverre T."/>
            <person name="Caubet Y."/>
            <person name="Peccoud J."/>
            <person name="Gilbert C."/>
            <person name="Cordaux R."/>
        </authorList>
    </citation>
    <scope>NUCLEOTIDE SEQUENCE [LARGE SCALE GENOMIC DNA]</scope>
    <source>
        <strain evidence="3">ANa2</strain>
        <tissue evidence="3">Whole body excluding digestive tract and cuticle</tissue>
    </source>
</reference>
<dbReference type="Proteomes" id="UP000326759">
    <property type="component" value="Unassembled WGS sequence"/>
</dbReference>
<dbReference type="OrthoDB" id="6378793at2759"/>
<evidence type="ECO:0000256" key="1">
    <source>
        <dbReference type="ARBA" id="ARBA00047984"/>
    </source>
</evidence>
<accession>A0A5N5SJP7</accession>
<feature type="compositionally biased region" description="Acidic residues" evidence="2">
    <location>
        <begin position="97"/>
        <end position="106"/>
    </location>
</feature>
<gene>
    <name evidence="3" type="ORF">Anas_11781</name>
</gene>
<dbReference type="SUPFAM" id="SSF52540">
    <property type="entry name" value="P-loop containing nucleoside triphosphate hydrolases"/>
    <property type="match status" value="1"/>
</dbReference>
<comment type="caution">
    <text evidence="3">The sequence shown here is derived from an EMBL/GenBank/DDBJ whole genome shotgun (WGS) entry which is preliminary data.</text>
</comment>
<feature type="region of interest" description="Disordered" evidence="2">
    <location>
        <begin position="330"/>
        <end position="366"/>
    </location>
</feature>
<dbReference type="GO" id="GO:0003723">
    <property type="term" value="F:RNA binding"/>
    <property type="evidence" value="ECO:0007669"/>
    <property type="project" value="TreeGrafter"/>
</dbReference>
<name>A0A5N5SJP7_9CRUS</name>
<dbReference type="PANTHER" id="PTHR18934">
    <property type="entry name" value="ATP-DEPENDENT RNA HELICASE"/>
    <property type="match status" value="1"/>
</dbReference>
<proteinExistence type="predicted"/>
<feature type="compositionally biased region" description="Basic and acidic residues" evidence="2">
    <location>
        <begin position="112"/>
        <end position="131"/>
    </location>
</feature>
<sequence length="459" mass="53665">MCRLLGAHCLYLVCPFPCPIYNIHAPTSREDYLNAVIAADRSEEELGSLIALLIERSTSKEPYGKWSGNNDNDDDDDGGKAEKKKRKKHHRKTQSDSESDSEVEEEIGPKLMKIERRSSSPEDEDKRRLRDLRERDEFVQRLQEKDKDKTRNIVENTGDRKAFEEAAKRLELEKEDREKILPRLRVESRRKYLGKRKDDKLKELESDIIDDEYLFDESTLTEREKREREYKKKVLRLAKDYDRVREIENIQRYSMPDEKKNVDDKYIEVDEKEKKFGYEQRKWEEEQMKGTSLSFGAKDKDRLYKDKEYNLVLEDEIEFIKSLPLEGTRKKKKKKKKEKSSDGESESSSSEEESEEESFAEPKQKKMSIAEVRRSLPVYPFREALLQAIEEHQILIIEGETGSGKTTQIPQYLHEAGYTAEKKIGCTQPRRVAAMSVAARVAQEMGKKLGNEVGYSIPI</sequence>
<protein>
    <recommendedName>
        <fullName evidence="5">Pre-mRNA-splicing factor ATP-dependent RNA helicase DHX16</fullName>
    </recommendedName>
</protein>
<comment type="catalytic activity">
    <reaction evidence="1">
        <text>ATP + H2O = ADP + phosphate + H(+)</text>
        <dbReference type="Rhea" id="RHEA:13065"/>
        <dbReference type="ChEBI" id="CHEBI:15377"/>
        <dbReference type="ChEBI" id="CHEBI:15378"/>
        <dbReference type="ChEBI" id="CHEBI:30616"/>
        <dbReference type="ChEBI" id="CHEBI:43474"/>
        <dbReference type="ChEBI" id="CHEBI:456216"/>
        <dbReference type="EC" id="3.6.4.13"/>
    </reaction>
</comment>
<feature type="region of interest" description="Disordered" evidence="2">
    <location>
        <begin position="61"/>
        <end position="131"/>
    </location>
</feature>
<organism evidence="3 4">
    <name type="scientific">Armadillidium nasatum</name>
    <dbReference type="NCBI Taxonomy" id="96803"/>
    <lineage>
        <taxon>Eukaryota</taxon>
        <taxon>Metazoa</taxon>
        <taxon>Ecdysozoa</taxon>
        <taxon>Arthropoda</taxon>
        <taxon>Crustacea</taxon>
        <taxon>Multicrustacea</taxon>
        <taxon>Malacostraca</taxon>
        <taxon>Eumalacostraca</taxon>
        <taxon>Peracarida</taxon>
        <taxon>Isopoda</taxon>
        <taxon>Oniscidea</taxon>
        <taxon>Crinocheta</taxon>
        <taxon>Armadillidiidae</taxon>
        <taxon>Armadillidium</taxon>
    </lineage>
</organism>
<dbReference type="PANTHER" id="PTHR18934:SF83">
    <property type="entry name" value="PRE-MRNA-SPLICING FACTOR ATP-DEPENDENT RNA HELICASE DHX16"/>
    <property type="match status" value="1"/>
</dbReference>
<dbReference type="GO" id="GO:0003724">
    <property type="term" value="F:RNA helicase activity"/>
    <property type="evidence" value="ECO:0007669"/>
    <property type="project" value="UniProtKB-EC"/>
</dbReference>
<dbReference type="InterPro" id="IPR027417">
    <property type="entry name" value="P-loop_NTPase"/>
</dbReference>
<evidence type="ECO:0000313" key="4">
    <source>
        <dbReference type="Proteomes" id="UP000326759"/>
    </source>
</evidence>
<evidence type="ECO:0008006" key="5">
    <source>
        <dbReference type="Google" id="ProtNLM"/>
    </source>
</evidence>
<dbReference type="Gene3D" id="3.40.50.300">
    <property type="entry name" value="P-loop containing nucleotide triphosphate hydrolases"/>
    <property type="match status" value="1"/>
</dbReference>
<keyword evidence="4" id="KW-1185">Reference proteome</keyword>
<dbReference type="GO" id="GO:0071013">
    <property type="term" value="C:catalytic step 2 spliceosome"/>
    <property type="evidence" value="ECO:0007669"/>
    <property type="project" value="TreeGrafter"/>
</dbReference>